<keyword evidence="3" id="KW-1134">Transmembrane beta strand</keyword>
<dbReference type="AlphaFoldDB" id="A0A841LDE0"/>
<evidence type="ECO:0000256" key="5">
    <source>
        <dbReference type="ARBA" id="ARBA00022692"/>
    </source>
</evidence>
<comment type="subcellular location">
    <subcellularLocation>
        <location evidence="1">Cell outer membrane</location>
        <topology evidence="1">Multi-pass membrane protein</topology>
    </subcellularLocation>
</comment>
<evidence type="ECO:0000256" key="11">
    <source>
        <dbReference type="SAM" id="SignalP"/>
    </source>
</evidence>
<gene>
    <name evidence="12" type="ORF">FHS79_002006</name>
</gene>
<comment type="caution">
    <text evidence="12">The sequence shown here is derived from an EMBL/GenBank/DDBJ whole genome shotgun (WGS) entry which is preliminary data.</text>
</comment>
<keyword evidence="5" id="KW-0812">Transmembrane</keyword>
<dbReference type="GO" id="GO:0009279">
    <property type="term" value="C:cell outer membrane"/>
    <property type="evidence" value="ECO:0007669"/>
    <property type="project" value="UniProtKB-SubCell"/>
</dbReference>
<evidence type="ECO:0000313" key="12">
    <source>
        <dbReference type="EMBL" id="MBB6227825.1"/>
    </source>
</evidence>
<dbReference type="EMBL" id="JACIIV010000013">
    <property type="protein sequence ID" value="MBB6227825.1"/>
    <property type="molecule type" value="Genomic_DNA"/>
</dbReference>
<evidence type="ECO:0000256" key="7">
    <source>
        <dbReference type="ARBA" id="ARBA00023004"/>
    </source>
</evidence>
<evidence type="ECO:0000256" key="3">
    <source>
        <dbReference type="ARBA" id="ARBA00022452"/>
    </source>
</evidence>
<proteinExistence type="predicted"/>
<dbReference type="Gene3D" id="2.40.170.20">
    <property type="entry name" value="TonB-dependent receptor, beta-barrel domain"/>
    <property type="match status" value="1"/>
</dbReference>
<evidence type="ECO:0000256" key="9">
    <source>
        <dbReference type="ARBA" id="ARBA00023136"/>
    </source>
</evidence>
<feature type="chain" id="PRO_5032448618" evidence="11">
    <location>
        <begin position="22"/>
        <end position="655"/>
    </location>
</feature>
<evidence type="ECO:0000256" key="2">
    <source>
        <dbReference type="ARBA" id="ARBA00022448"/>
    </source>
</evidence>
<organism evidence="12 13">
    <name type="scientific">Polymorphobacter multimanifer</name>
    <dbReference type="NCBI Taxonomy" id="1070431"/>
    <lineage>
        <taxon>Bacteria</taxon>
        <taxon>Pseudomonadati</taxon>
        <taxon>Pseudomonadota</taxon>
        <taxon>Alphaproteobacteria</taxon>
        <taxon>Sphingomonadales</taxon>
        <taxon>Sphingosinicellaceae</taxon>
        <taxon>Polymorphobacter</taxon>
    </lineage>
</organism>
<evidence type="ECO:0000313" key="13">
    <source>
        <dbReference type="Proteomes" id="UP000538147"/>
    </source>
</evidence>
<dbReference type="InterPro" id="IPR036942">
    <property type="entry name" value="Beta-barrel_TonB_sf"/>
</dbReference>
<evidence type="ECO:0000256" key="8">
    <source>
        <dbReference type="ARBA" id="ARBA00023065"/>
    </source>
</evidence>
<feature type="signal peptide" evidence="11">
    <location>
        <begin position="1"/>
        <end position="21"/>
    </location>
</feature>
<evidence type="ECO:0000256" key="1">
    <source>
        <dbReference type="ARBA" id="ARBA00004571"/>
    </source>
</evidence>
<accession>A0A841LDE0</accession>
<dbReference type="Proteomes" id="UP000538147">
    <property type="component" value="Unassembled WGS sequence"/>
</dbReference>
<keyword evidence="10" id="KW-0998">Cell outer membrane</keyword>
<dbReference type="PANTHER" id="PTHR32552">
    <property type="entry name" value="FERRICHROME IRON RECEPTOR-RELATED"/>
    <property type="match status" value="1"/>
</dbReference>
<dbReference type="PANTHER" id="PTHR32552:SF89">
    <property type="entry name" value="CATECHOLATE SIDEROPHORE RECEPTOR FIU"/>
    <property type="match status" value="1"/>
</dbReference>
<dbReference type="GO" id="GO:0015344">
    <property type="term" value="F:siderophore uptake transmembrane transporter activity"/>
    <property type="evidence" value="ECO:0007669"/>
    <property type="project" value="TreeGrafter"/>
</dbReference>
<dbReference type="SUPFAM" id="SSF56935">
    <property type="entry name" value="Porins"/>
    <property type="match status" value="1"/>
</dbReference>
<keyword evidence="2" id="KW-0813">Transport</keyword>
<keyword evidence="6 11" id="KW-0732">Signal</keyword>
<dbReference type="RefSeq" id="WP_184199093.1">
    <property type="nucleotide sequence ID" value="NZ_JACIIV010000013.1"/>
</dbReference>
<keyword evidence="8" id="KW-0406">Ion transport</keyword>
<dbReference type="InterPro" id="IPR039426">
    <property type="entry name" value="TonB-dep_rcpt-like"/>
</dbReference>
<keyword evidence="13" id="KW-1185">Reference proteome</keyword>
<sequence>MMPLAGRALAAALLVASPAAAQRAGENILTSAADAFGTSLGRDNFGLYTTTSVRGFSPTQAGNNRILGLYFDQLGGVTRGIRQGASVKVGLSTLATPFPAPTGIVDTQVRVPGELGLGSTTIGLQENWKANYEIEKELRFGERAAITFGGLAEYRNIVNGDPGRLWGVGATGRFRPVAGVEIIPFLGTFSRYKEFSGARWFTRDREQPRQQVDRNRIIGPTWADDGETSTNGGVVTRIRPTSDLDIDIGLFRAVQIRQSSNSTLVRDIDAEGFGQRIVISDPRQLRTSWSGELRLARRFVTGNLAHTVLASVRGREVDARIGGNARVDLGRSFLNDRIDVPRPAFAFGPTTSDKVSQRIYGVGYQGKWGTIAELAAGVQYNDYRKRIDAPGQPLVLLEDKPVQFNGIAAVNVSSKLAVYGAFTQGLEETGAAPPEAVNRNDLLPAQRTQQVEAGLRLRLPANLTLNTAVFKIEKPLIALDDQLFFRPRGTLFHKGWEASLAGNPMPGLTILVGGLLLDAGNTGEEVNVGQFACQGPSAGLVPGCGLGRRPVGRSPVSGRLAVNWRPDQGKSRWSFDLVVEGNSPQQATRDNLVTSVAGVDIDLGMRYRFKVGENAAVFRLAVNDLTNAYRWTVAGDGAWAPNTPRSVLAFVTVDI</sequence>
<reference evidence="12 13" key="1">
    <citation type="submission" date="2020-08" db="EMBL/GenBank/DDBJ databases">
        <title>Genomic Encyclopedia of Type Strains, Phase IV (KMG-IV): sequencing the most valuable type-strain genomes for metagenomic binning, comparative biology and taxonomic classification.</title>
        <authorList>
            <person name="Goeker M."/>
        </authorList>
    </citation>
    <scope>NUCLEOTIDE SEQUENCE [LARGE SCALE GENOMIC DNA]</scope>
    <source>
        <strain evidence="12 13">DSM 102189</strain>
    </source>
</reference>
<keyword evidence="7" id="KW-0408">Iron</keyword>
<keyword evidence="12" id="KW-0675">Receptor</keyword>
<keyword evidence="4" id="KW-0410">Iron transport</keyword>
<name>A0A841LDE0_9SPHN</name>
<keyword evidence="9" id="KW-0472">Membrane</keyword>
<evidence type="ECO:0000256" key="6">
    <source>
        <dbReference type="ARBA" id="ARBA00022729"/>
    </source>
</evidence>
<evidence type="ECO:0000256" key="4">
    <source>
        <dbReference type="ARBA" id="ARBA00022496"/>
    </source>
</evidence>
<protein>
    <submittedName>
        <fullName evidence="12">Iron complex outermembrane receptor protein</fullName>
    </submittedName>
</protein>
<evidence type="ECO:0000256" key="10">
    <source>
        <dbReference type="ARBA" id="ARBA00023237"/>
    </source>
</evidence>